<dbReference type="NCBIfam" id="NF005453">
    <property type="entry name" value="PRK07046.1"/>
    <property type="match status" value="1"/>
</dbReference>
<dbReference type="PANTHER" id="PTHR43713">
    <property type="entry name" value="GLUTAMATE-1-SEMIALDEHYDE 2,1-AMINOMUTASE"/>
    <property type="match status" value="1"/>
</dbReference>
<dbReference type="InterPro" id="IPR015421">
    <property type="entry name" value="PyrdxlP-dep_Trfase_major"/>
</dbReference>
<dbReference type="GO" id="GO:0030170">
    <property type="term" value="F:pyridoxal phosphate binding"/>
    <property type="evidence" value="ECO:0007669"/>
    <property type="project" value="InterPro"/>
</dbReference>
<dbReference type="Proteomes" id="UP000561045">
    <property type="component" value="Unassembled WGS sequence"/>
</dbReference>
<evidence type="ECO:0000313" key="5">
    <source>
        <dbReference type="Proteomes" id="UP000561045"/>
    </source>
</evidence>
<comment type="cofactor">
    <cofactor evidence="1">
        <name>pyridoxal 5'-phosphate</name>
        <dbReference type="ChEBI" id="CHEBI:597326"/>
    </cofactor>
</comment>
<proteinExistence type="inferred from homology"/>
<dbReference type="Gene3D" id="3.40.640.10">
    <property type="entry name" value="Type I PLP-dependent aspartate aminotransferase-like (Major domain)"/>
    <property type="match status" value="1"/>
</dbReference>
<name>A0A840BJQ5_9RHOO</name>
<dbReference type="InterPro" id="IPR005814">
    <property type="entry name" value="Aminotrans_3"/>
</dbReference>
<evidence type="ECO:0000256" key="2">
    <source>
        <dbReference type="ARBA" id="ARBA00022898"/>
    </source>
</evidence>
<dbReference type="GO" id="GO:0008483">
    <property type="term" value="F:transaminase activity"/>
    <property type="evidence" value="ECO:0007669"/>
    <property type="project" value="InterPro"/>
</dbReference>
<keyword evidence="2 3" id="KW-0663">Pyridoxal phosphate</keyword>
<dbReference type="SUPFAM" id="SSF53383">
    <property type="entry name" value="PLP-dependent transferases"/>
    <property type="match status" value="1"/>
</dbReference>
<sequence length="452" mass="49177">MTTRHGINWDKAQALFAAERELFAARRPRSRALSQQAAEHMAFGVPLHWMNDWSTPFSLYVDRAKGARFRDVDGFDYTDFCLGDTGAMFGHAPEPVAHALADQGAKGFTAMLPSEDAVWVSRELARRFGLPFWQFAMTATDANRFVLRWARAATGRSKVLVFNGCYHGTVDDVFVDLVDGRPRQRDSLLGQVYDLTQHTRVVEFNDLAALEAALADGDVACVLAEPAMTNIGMVLPEPGYWQAAQAIIRRHGSLLVIDETHTISTGPGGYTRAHGLAPDAFVLGKPVGGGVPCAVYGFSAELAARVQAAKRNAPPGHSGVGTTLTANLLAMAAMRATLAEVMTDAAYTHMFALAERLAAGLRGVIERRDAPWCVTQVGARTEFQFAPTPPRNGSQAERILDSELEQVIHLYLLNRGLLITPFHNMILVCPDTTEADVDRLVAGFDAVLGEIT</sequence>
<protein>
    <submittedName>
        <fullName evidence="4">Glutamate-1-semialdehyde 2,1-aminomutase</fullName>
        <ecNumber evidence="4">5.4.3.8</ecNumber>
    </submittedName>
</protein>
<dbReference type="GO" id="GO:0042286">
    <property type="term" value="F:glutamate-1-semialdehyde 2,1-aminomutase activity"/>
    <property type="evidence" value="ECO:0007669"/>
    <property type="project" value="UniProtKB-EC"/>
</dbReference>
<reference evidence="4 5" key="1">
    <citation type="submission" date="2020-08" db="EMBL/GenBank/DDBJ databases">
        <title>Genomic Encyclopedia of Type Strains, Phase IV (KMG-IV): sequencing the most valuable type-strain genomes for metagenomic binning, comparative biology and taxonomic classification.</title>
        <authorList>
            <person name="Goeker M."/>
        </authorList>
    </citation>
    <scope>NUCLEOTIDE SEQUENCE [LARGE SCALE GENOMIC DNA]</scope>
    <source>
        <strain evidence="4 5">DSM 106739</strain>
    </source>
</reference>
<evidence type="ECO:0000313" key="4">
    <source>
        <dbReference type="EMBL" id="MBB4012634.1"/>
    </source>
</evidence>
<dbReference type="RefSeq" id="WP_183634421.1">
    <property type="nucleotide sequence ID" value="NZ_BAABLE010000011.1"/>
</dbReference>
<dbReference type="Gene3D" id="3.90.1150.10">
    <property type="entry name" value="Aspartate Aminotransferase, domain 1"/>
    <property type="match status" value="1"/>
</dbReference>
<dbReference type="Pfam" id="PF00202">
    <property type="entry name" value="Aminotran_3"/>
    <property type="match status" value="1"/>
</dbReference>
<accession>A0A840BJQ5</accession>
<keyword evidence="4" id="KW-0413">Isomerase</keyword>
<comment type="similarity">
    <text evidence="3">Belongs to the class-III pyridoxal-phosphate-dependent aminotransferase family.</text>
</comment>
<dbReference type="InterPro" id="IPR015424">
    <property type="entry name" value="PyrdxlP-dep_Trfase"/>
</dbReference>
<evidence type="ECO:0000256" key="1">
    <source>
        <dbReference type="ARBA" id="ARBA00001933"/>
    </source>
</evidence>
<comment type="caution">
    <text evidence="4">The sequence shown here is derived from an EMBL/GenBank/DDBJ whole genome shotgun (WGS) entry which is preliminary data.</text>
</comment>
<dbReference type="InterPro" id="IPR015422">
    <property type="entry name" value="PyrdxlP-dep_Trfase_small"/>
</dbReference>
<dbReference type="EMBL" id="JACIET010000001">
    <property type="protein sequence ID" value="MBB4012634.1"/>
    <property type="molecule type" value="Genomic_DNA"/>
</dbReference>
<dbReference type="AlphaFoldDB" id="A0A840BJQ5"/>
<dbReference type="PANTHER" id="PTHR43713:SF3">
    <property type="entry name" value="GLUTAMATE-1-SEMIALDEHYDE 2,1-AMINOMUTASE 1, CHLOROPLASTIC-RELATED"/>
    <property type="match status" value="1"/>
</dbReference>
<organism evidence="4 5">
    <name type="scientific">Niveibacterium umoris</name>
    <dbReference type="NCBI Taxonomy" id="1193620"/>
    <lineage>
        <taxon>Bacteria</taxon>
        <taxon>Pseudomonadati</taxon>
        <taxon>Pseudomonadota</taxon>
        <taxon>Betaproteobacteria</taxon>
        <taxon>Rhodocyclales</taxon>
        <taxon>Rhodocyclaceae</taxon>
        <taxon>Niveibacterium</taxon>
    </lineage>
</organism>
<keyword evidence="5" id="KW-1185">Reference proteome</keyword>
<dbReference type="EC" id="5.4.3.8" evidence="4"/>
<gene>
    <name evidence="4" type="ORF">GGR36_001942</name>
</gene>
<evidence type="ECO:0000256" key="3">
    <source>
        <dbReference type="RuleBase" id="RU003560"/>
    </source>
</evidence>